<dbReference type="RefSeq" id="WP_151648572.1">
    <property type="nucleotide sequence ID" value="NZ_CP044543.1"/>
</dbReference>
<dbReference type="KEGG" id="bbet:F8237_24155"/>
<accession>A0A5P6PA26</accession>
<dbReference type="AlphaFoldDB" id="A0A5P6PA26"/>
<dbReference type="Proteomes" id="UP000325641">
    <property type="component" value="Chromosome"/>
</dbReference>
<sequence>MFQKPPAPEQYDTLADTSGYAKPTEDFGEVTIGDPLENLQKLRQMLIDKRRYLAQDAMIYPVVFLGRAQDIADVQNLLNSLEQAITHEQALRSS</sequence>
<dbReference type="EMBL" id="CP044543">
    <property type="protein sequence ID" value="QFI75229.1"/>
    <property type="molecule type" value="Genomic_DNA"/>
</dbReference>
<evidence type="ECO:0000313" key="2">
    <source>
        <dbReference type="Proteomes" id="UP000325641"/>
    </source>
</evidence>
<proteinExistence type="predicted"/>
<evidence type="ECO:0000313" key="1">
    <source>
        <dbReference type="EMBL" id="QFI75229.1"/>
    </source>
</evidence>
<name>A0A5P6PA26_9BRAD</name>
<organism evidence="1 2">
    <name type="scientific">Bradyrhizobium betae</name>
    <dbReference type="NCBI Taxonomy" id="244734"/>
    <lineage>
        <taxon>Bacteria</taxon>
        <taxon>Pseudomonadati</taxon>
        <taxon>Pseudomonadota</taxon>
        <taxon>Alphaproteobacteria</taxon>
        <taxon>Hyphomicrobiales</taxon>
        <taxon>Nitrobacteraceae</taxon>
        <taxon>Bradyrhizobium</taxon>
    </lineage>
</organism>
<dbReference type="OrthoDB" id="8238063at2"/>
<protein>
    <submittedName>
        <fullName evidence="1">Uncharacterized protein</fullName>
    </submittedName>
</protein>
<gene>
    <name evidence="1" type="ORF">F8237_24155</name>
</gene>
<reference evidence="2" key="1">
    <citation type="submission" date="2019-10" db="EMBL/GenBank/DDBJ databases">
        <title>Complete Genome Sequence of Bradyrhizobium betae type strain PL7HG1T.</title>
        <authorList>
            <person name="Bromfield E.S.P."/>
            <person name="Cloutier S."/>
        </authorList>
    </citation>
    <scope>NUCLEOTIDE SEQUENCE [LARGE SCALE GENOMIC DNA]</scope>
    <source>
        <strain evidence="2">PL7HG1</strain>
    </source>
</reference>